<dbReference type="EMBL" id="JABBWK010000050">
    <property type="protein sequence ID" value="KAG1897030.1"/>
    <property type="molecule type" value="Genomic_DNA"/>
</dbReference>
<evidence type="ECO:0000313" key="3">
    <source>
        <dbReference type="Proteomes" id="UP001195769"/>
    </source>
</evidence>
<dbReference type="AlphaFoldDB" id="A0AAD4HGR2"/>
<reference evidence="2" key="1">
    <citation type="journal article" date="2020" name="New Phytol.">
        <title>Comparative genomics reveals dynamic genome evolution in host specialist ectomycorrhizal fungi.</title>
        <authorList>
            <person name="Lofgren L.A."/>
            <person name="Nguyen N.H."/>
            <person name="Vilgalys R."/>
            <person name="Ruytinx J."/>
            <person name="Liao H.L."/>
            <person name="Branco S."/>
            <person name="Kuo A."/>
            <person name="LaButti K."/>
            <person name="Lipzen A."/>
            <person name="Andreopoulos W."/>
            <person name="Pangilinan J."/>
            <person name="Riley R."/>
            <person name="Hundley H."/>
            <person name="Na H."/>
            <person name="Barry K."/>
            <person name="Grigoriev I.V."/>
            <person name="Stajich J.E."/>
            <person name="Kennedy P.G."/>
        </authorList>
    </citation>
    <scope>NUCLEOTIDE SEQUENCE</scope>
    <source>
        <strain evidence="2">FC203</strain>
    </source>
</reference>
<feature type="compositionally biased region" description="Polar residues" evidence="1">
    <location>
        <begin position="204"/>
        <end position="228"/>
    </location>
</feature>
<feature type="compositionally biased region" description="Low complexity" evidence="1">
    <location>
        <begin position="76"/>
        <end position="89"/>
    </location>
</feature>
<dbReference type="Proteomes" id="UP001195769">
    <property type="component" value="Unassembled WGS sequence"/>
</dbReference>
<feature type="compositionally biased region" description="Basic and acidic residues" evidence="1">
    <location>
        <begin position="24"/>
        <end position="40"/>
    </location>
</feature>
<feature type="compositionally biased region" description="Polar residues" evidence="1">
    <location>
        <begin position="160"/>
        <end position="173"/>
    </location>
</feature>
<accession>A0AAD4HGR2</accession>
<feature type="compositionally biased region" description="Basic and acidic residues" evidence="1">
    <location>
        <begin position="59"/>
        <end position="69"/>
    </location>
</feature>
<name>A0AAD4HGR2_9AGAM</name>
<organism evidence="2 3">
    <name type="scientific">Suillus fuscotomentosus</name>
    <dbReference type="NCBI Taxonomy" id="1912939"/>
    <lineage>
        <taxon>Eukaryota</taxon>
        <taxon>Fungi</taxon>
        <taxon>Dikarya</taxon>
        <taxon>Basidiomycota</taxon>
        <taxon>Agaricomycotina</taxon>
        <taxon>Agaricomycetes</taxon>
        <taxon>Agaricomycetidae</taxon>
        <taxon>Boletales</taxon>
        <taxon>Suillineae</taxon>
        <taxon>Suillaceae</taxon>
        <taxon>Suillus</taxon>
    </lineage>
</organism>
<protein>
    <submittedName>
        <fullName evidence="2">Uncharacterized protein</fullName>
    </submittedName>
</protein>
<sequence length="787" mass="87026">MVDTRKANKHAHPGLVDQPPPRLSQDEILREKRKAADLKKSKGKTSNNVVKMEEAICAKETQDRAEARQPRGPSVLKTTRPLKTTKPMTQNHTRDTAAMNEDDDASLKDTANGNCATKSQKDSREENVRLTKRTFNDSEKGNDSEFDDVECCPSKKTKASAVSTFHSTSQPATSGVIPGWSSIVEASVPNHNKKPAFPYGKIAQHSQPAPNSQSTDSCTSDMNTSVNPFSGLDDHPDLPDVPPDVEITKAQKPIISMEQKSSSQRAPTCGVSPQGSVGEAQRQTSTDYIPEWPATSSSVSKEQEDQVWPDPSTSGADRTSSQSLSQSKTQGTTRWTVPLSLFRFAVPLDSSDDDAPSSTQFKNRVNSDSKFRSDVDMDAPTSAQPSKRSKVNPEPSSDHNMDHNIEGPSNIEGPNDINDKPSDVDDKPSDVDDKPSDVDDNASDQSDTLVKENRDVRMDDGEDCDLRRKDRNSRKTMEHKIQLKPNSSRQRSVQSLKCYAFKTCIQISQEKLSANSAQSKGMMALAIAKTVIMTRTLMEIFHLGQFIILGQFLRQCHSHTLQKKNDLVFFLVKQRTYDWRSMFATRGEKAVAAFISRQVTGFDTPVEIEAYVEWAVPQTQAFHDDEGRGNAPPPIFQFMWANVDESDSENPIGKGPFQHETILNTFAFYLKSIAAIPDGLRKTSSPKAALALTTVAVERAWKQWATGELVQDSFDDKFSSAMWNLPTQDILESIDKLKPRTCTKILEGAAHFIGAHKPKSIRVQQCYTGGAGLSGRALCYESESESE</sequence>
<keyword evidence="3" id="KW-1185">Reference proteome</keyword>
<feature type="compositionally biased region" description="Polar residues" evidence="1">
    <location>
        <begin position="258"/>
        <end position="287"/>
    </location>
</feature>
<feature type="compositionally biased region" description="Low complexity" evidence="1">
    <location>
        <begin position="319"/>
        <end position="333"/>
    </location>
</feature>
<feature type="compositionally biased region" description="Basic and acidic residues" evidence="1">
    <location>
        <begin position="449"/>
        <end position="481"/>
    </location>
</feature>
<feature type="compositionally biased region" description="Basic and acidic residues" evidence="1">
    <location>
        <begin position="119"/>
        <end position="143"/>
    </location>
</feature>
<feature type="region of interest" description="Disordered" evidence="1">
    <location>
        <begin position="1"/>
        <end position="47"/>
    </location>
</feature>
<feature type="compositionally biased region" description="Basic and acidic residues" evidence="1">
    <location>
        <begin position="396"/>
        <end position="405"/>
    </location>
</feature>
<feature type="region of interest" description="Disordered" evidence="1">
    <location>
        <begin position="59"/>
        <end position="177"/>
    </location>
</feature>
<evidence type="ECO:0000313" key="2">
    <source>
        <dbReference type="EMBL" id="KAG1897030.1"/>
    </source>
</evidence>
<comment type="caution">
    <text evidence="2">The sequence shown here is derived from an EMBL/GenBank/DDBJ whole genome shotgun (WGS) entry which is preliminary data.</text>
</comment>
<dbReference type="RefSeq" id="XP_041222606.1">
    <property type="nucleotide sequence ID" value="XM_041377285.1"/>
</dbReference>
<feature type="compositionally biased region" description="Basic and acidic residues" evidence="1">
    <location>
        <begin position="365"/>
        <end position="375"/>
    </location>
</feature>
<feature type="compositionally biased region" description="Basic and acidic residues" evidence="1">
    <location>
        <begin position="417"/>
        <end position="437"/>
    </location>
</feature>
<proteinExistence type="predicted"/>
<feature type="region of interest" description="Disordered" evidence="1">
    <location>
        <begin position="190"/>
        <end position="488"/>
    </location>
</feature>
<dbReference type="GeneID" id="64671583"/>
<evidence type="ECO:0000256" key="1">
    <source>
        <dbReference type="SAM" id="MobiDB-lite"/>
    </source>
</evidence>
<feature type="compositionally biased region" description="Polar residues" evidence="1">
    <location>
        <begin position="109"/>
        <end position="118"/>
    </location>
</feature>
<gene>
    <name evidence="2" type="ORF">F5891DRAFT_983039</name>
</gene>